<dbReference type="GO" id="GO:0003723">
    <property type="term" value="F:RNA binding"/>
    <property type="evidence" value="ECO:0007669"/>
    <property type="project" value="UniProtKB-UniRule"/>
</dbReference>
<dbReference type="InterPro" id="IPR004088">
    <property type="entry name" value="KH_dom_type_1"/>
</dbReference>
<evidence type="ECO:0000256" key="1">
    <source>
        <dbReference type="ARBA" id="ARBA00004123"/>
    </source>
</evidence>
<evidence type="ECO:0000256" key="3">
    <source>
        <dbReference type="ARBA" id="ARBA00023242"/>
    </source>
</evidence>
<feature type="region of interest" description="Disordered" evidence="5">
    <location>
        <begin position="292"/>
        <end position="318"/>
    </location>
</feature>
<dbReference type="OrthoDB" id="5204190at2759"/>
<evidence type="ECO:0000313" key="8">
    <source>
        <dbReference type="Proteomes" id="UP000215902"/>
    </source>
</evidence>
<feature type="domain" description="K Homology" evidence="6">
    <location>
        <begin position="132"/>
        <end position="201"/>
    </location>
</feature>
<sequence>MSNPTFEAALAKAKQIAASLTASAPDGGGAAASADPTAGAKRSFNSSNSDDDDSPATKRSFAGPGGDSAAATAGAASAVTPASSAKLAAAAAAAAKINEKLCGSAAGSGAAAAAVKPPMLMTSLADAAPAAPSHTVEHKILDRYVGLMIGRGGETITRLQAESGARIQISSDSVDGTRNVTISGGQSEVERAKRMMDTMIAEKGGGGAGDRSRGDQAQESIEINIPAAKVGLLIGRGGENIKSLQEKSGVKMILIQDGTTASMSEKPLKITGTPDRLNYARDLVMELLNSKEQQPSGGFGQGAGGPRGPGSFGGGGGGGGGYGGRGAFGGSHYGGSSGYGESFEEIKVPRRCVGVVIGKGGEMLRKINQDTGAKVQFKQEGPGDRDLPERTLQISGNVHCAQMAVERVHELINAVMNGEMPSADRSRGGGGGGGGPDNRPATYAIPAEKAGLVIGKGGETIKEIQRVSGAYVAIQREPPPNDSIKVFDIQGSQAQIAEAVRLICEKAGLPHQSQQGGQSYQQQYGQQQYGGDSAGYYGNNGQEQQLQQQQQEPLPAPQYNDQTGQMDYSLAWAEYYRRQGMDNYADAILQQAGQQPAGSSAQQQPQSQQQSSTQQDQWQQWQQWQQYQQQQQQSNGSQQGWGQSRDQQESGSSDGRSGGQQQQNWWEKSAAGGK</sequence>
<keyword evidence="3" id="KW-0539">Nucleus</keyword>
<feature type="region of interest" description="Disordered" evidence="5">
    <location>
        <begin position="420"/>
        <end position="439"/>
    </location>
</feature>
<dbReference type="InterPro" id="IPR036612">
    <property type="entry name" value="KH_dom_type_1_sf"/>
</dbReference>
<comment type="subcellular location">
    <subcellularLocation>
        <location evidence="1">Nucleus</location>
    </subcellularLocation>
</comment>
<feature type="domain" description="K Homology" evidence="6">
    <location>
        <begin position="340"/>
        <end position="413"/>
    </location>
</feature>
<keyword evidence="8" id="KW-1185">Reference proteome</keyword>
<name>A0A267EKV0_9PLAT</name>
<feature type="domain" description="K Homology" evidence="6">
    <location>
        <begin position="437"/>
        <end position="508"/>
    </location>
</feature>
<evidence type="ECO:0000256" key="2">
    <source>
        <dbReference type="ARBA" id="ARBA00022737"/>
    </source>
</evidence>
<dbReference type="GO" id="GO:0006355">
    <property type="term" value="P:regulation of DNA-templated transcription"/>
    <property type="evidence" value="ECO:0007669"/>
    <property type="project" value="InterPro"/>
</dbReference>
<feature type="region of interest" description="Disordered" evidence="5">
    <location>
        <begin position="23"/>
        <end position="67"/>
    </location>
</feature>
<feature type="region of interest" description="Disordered" evidence="5">
    <location>
        <begin position="592"/>
        <end position="674"/>
    </location>
</feature>
<keyword evidence="4" id="KW-0694">RNA-binding</keyword>
<evidence type="ECO:0000256" key="4">
    <source>
        <dbReference type="PROSITE-ProRule" id="PRU00117"/>
    </source>
</evidence>
<dbReference type="STRING" id="282301.A0A267EKV0"/>
<dbReference type="Pfam" id="PF09005">
    <property type="entry name" value="FUBP_C"/>
    <property type="match status" value="1"/>
</dbReference>
<evidence type="ECO:0000259" key="6">
    <source>
        <dbReference type="SMART" id="SM00322"/>
    </source>
</evidence>
<dbReference type="EMBL" id="NIVC01002036">
    <property type="protein sequence ID" value="PAA61402.1"/>
    <property type="molecule type" value="Genomic_DNA"/>
</dbReference>
<dbReference type="InterPro" id="IPR015096">
    <property type="entry name" value="FUBP_C"/>
</dbReference>
<keyword evidence="2" id="KW-0677">Repeat</keyword>
<dbReference type="CDD" id="cd22397">
    <property type="entry name" value="KH-I_FUBP_rpt2"/>
    <property type="match status" value="1"/>
</dbReference>
<dbReference type="Gene3D" id="3.30.1370.10">
    <property type="entry name" value="K Homology domain, type 1"/>
    <property type="match status" value="4"/>
</dbReference>
<dbReference type="AlphaFoldDB" id="A0A267EKV0"/>
<reference evidence="7 8" key="1">
    <citation type="submission" date="2017-06" db="EMBL/GenBank/DDBJ databases">
        <title>A platform for efficient transgenesis in Macrostomum lignano, a flatworm model organism for stem cell research.</title>
        <authorList>
            <person name="Berezikov E."/>
        </authorList>
    </citation>
    <scope>NUCLEOTIDE SEQUENCE [LARGE SCALE GENOMIC DNA]</scope>
    <source>
        <strain evidence="7">DV1</strain>
        <tissue evidence="7">Whole organism</tissue>
    </source>
</reference>
<dbReference type="PANTHER" id="PTHR10288">
    <property type="entry name" value="KH DOMAIN CONTAINING RNA BINDING PROTEIN"/>
    <property type="match status" value="1"/>
</dbReference>
<dbReference type="InterPro" id="IPR047382">
    <property type="entry name" value="KH-I_TDRKH_rpt1"/>
</dbReference>
<dbReference type="PROSITE" id="PS50084">
    <property type="entry name" value="KH_TYPE_1"/>
    <property type="match status" value="4"/>
</dbReference>
<dbReference type="CDD" id="cd22428">
    <property type="entry name" value="KH-I_TDRKH_rpt1"/>
    <property type="match status" value="1"/>
</dbReference>
<dbReference type="Pfam" id="PF00013">
    <property type="entry name" value="KH_1"/>
    <property type="match status" value="4"/>
</dbReference>
<feature type="compositionally biased region" description="Gly residues" evidence="5">
    <location>
        <begin position="297"/>
        <end position="318"/>
    </location>
</feature>
<accession>A0A267EKV0</accession>
<organism evidence="7 8">
    <name type="scientific">Macrostomum lignano</name>
    <dbReference type="NCBI Taxonomy" id="282301"/>
    <lineage>
        <taxon>Eukaryota</taxon>
        <taxon>Metazoa</taxon>
        <taxon>Spiralia</taxon>
        <taxon>Lophotrochozoa</taxon>
        <taxon>Platyhelminthes</taxon>
        <taxon>Rhabditophora</taxon>
        <taxon>Macrostomorpha</taxon>
        <taxon>Macrostomida</taxon>
        <taxon>Macrostomidae</taxon>
        <taxon>Macrostomum</taxon>
    </lineage>
</organism>
<dbReference type="InterPro" id="IPR004087">
    <property type="entry name" value="KH_dom"/>
</dbReference>
<evidence type="ECO:0000256" key="5">
    <source>
        <dbReference type="SAM" id="MobiDB-lite"/>
    </source>
</evidence>
<dbReference type="Proteomes" id="UP000215902">
    <property type="component" value="Unassembled WGS sequence"/>
</dbReference>
<evidence type="ECO:0000313" key="7">
    <source>
        <dbReference type="EMBL" id="PAA61402.1"/>
    </source>
</evidence>
<feature type="compositionally biased region" description="Low complexity" evidence="5">
    <location>
        <begin position="512"/>
        <end position="559"/>
    </location>
</feature>
<feature type="region of interest" description="Disordered" evidence="5">
    <location>
        <begin position="511"/>
        <end position="562"/>
    </location>
</feature>
<proteinExistence type="predicted"/>
<comment type="caution">
    <text evidence="7">The sequence shown here is derived from an EMBL/GenBank/DDBJ whole genome shotgun (WGS) entry which is preliminary data.</text>
</comment>
<dbReference type="GO" id="GO:0005634">
    <property type="term" value="C:nucleus"/>
    <property type="evidence" value="ECO:0007669"/>
    <property type="project" value="UniProtKB-SubCell"/>
</dbReference>
<gene>
    <name evidence="7" type="ORF">BOX15_Mlig029832g1</name>
</gene>
<feature type="compositionally biased region" description="Low complexity" evidence="5">
    <location>
        <begin position="23"/>
        <end position="48"/>
    </location>
</feature>
<protein>
    <recommendedName>
        <fullName evidence="6">K Homology domain-containing protein</fullName>
    </recommendedName>
</protein>
<dbReference type="SMART" id="SM00322">
    <property type="entry name" value="KH"/>
    <property type="match status" value="4"/>
</dbReference>
<feature type="domain" description="K Homology" evidence="6">
    <location>
        <begin position="217"/>
        <end position="289"/>
    </location>
</feature>
<dbReference type="SUPFAM" id="SSF54791">
    <property type="entry name" value="Eukaryotic type KH-domain (KH-domain type I)"/>
    <property type="match status" value="4"/>
</dbReference>
<feature type="compositionally biased region" description="Low complexity" evidence="5">
    <location>
        <begin position="592"/>
        <end position="663"/>
    </location>
</feature>